<reference evidence="2" key="3">
    <citation type="submission" date="2012-06" db="EMBL/GenBank/DDBJ databases">
        <authorList>
            <person name="Yu Y."/>
            <person name="Currie J."/>
            <person name="Lomeli R."/>
            <person name="Angelova A."/>
            <person name="Collura K."/>
            <person name="Wissotski M."/>
            <person name="Campos D."/>
            <person name="Kudrna D."/>
            <person name="Golser W."/>
            <person name="Ashely E."/>
            <person name="Descour A."/>
            <person name="Fernandes J."/>
            <person name="Soderlund C."/>
            <person name="Walbot V."/>
        </authorList>
    </citation>
    <scope>NUCLEOTIDE SEQUENCE</scope>
    <source>
        <strain evidence="2">B73</strain>
    </source>
</reference>
<sequence length="427" mass="43561">MQHRPAAEAASVDEVGDPPDVGATGSGSWVAGNSALPAEPLEHLGAEGPPGLHPLHGLLVAAEADVKRLQVGHVAGGGGEGCRGGGQAVEPARCGRPVGSRGRRVAAPPAGRGRAGRAEAELAERGQDVVDGGPGAGPGPAAEGGGGPVRRQRRRLGRGRLGRRQERAGRRRGHDALGEVGLERLATQRGAVVGLGQRAGAPGAGARLLRRGREHPQLVRGVREEADAAAAGRAVLAGLGAVARRVEPALEDAVREVAGVAAPAPALAEVRAGGARVVVPARVAPPRLLPRVREGALGPVVAARAGAPPDLELVHAELVAAVAVHARGHGRRLLVVRLGGAGVVARQVLPQRRQQVRRHLVAADAGVDAAHGDVVGPRRHAHAFAHHHHGDLPWPVARIGLCFVPSLATGLREISWTELISLCGCVV</sequence>
<feature type="compositionally biased region" description="Basic residues" evidence="1">
    <location>
        <begin position="150"/>
        <end position="162"/>
    </location>
</feature>
<dbReference type="Gramene" id="Zm00001eb337460_T001">
    <property type="protein sequence ID" value="Zm00001eb337460_P001"/>
    <property type="gene ID" value="Zm00001eb337460"/>
</dbReference>
<dbReference type="Proteomes" id="UP000007305">
    <property type="component" value="Chromosome 8"/>
</dbReference>
<dbReference type="EMBL" id="BT085217">
    <property type="protein sequence ID" value="ACR35570.1"/>
    <property type="molecule type" value="mRNA"/>
</dbReference>
<accession>C4J320</accession>
<feature type="region of interest" description="Disordered" evidence="1">
    <location>
        <begin position="1"/>
        <end position="34"/>
    </location>
</feature>
<protein>
    <submittedName>
        <fullName evidence="2 3">Uncharacterized protein</fullName>
    </submittedName>
</protein>
<evidence type="ECO:0000256" key="1">
    <source>
        <dbReference type="SAM" id="MobiDB-lite"/>
    </source>
</evidence>
<proteinExistence type="evidence at transcript level"/>
<reference evidence="2" key="1">
    <citation type="journal article" date="2009" name="PLoS Genet.">
        <title>Sequencing, mapping, and analysis of 27,455 maize full-length cDNAs.</title>
        <authorList>
            <person name="Soderlund C."/>
            <person name="Descour A."/>
            <person name="Kudrna D."/>
            <person name="Bomhoff M."/>
            <person name="Boyd L."/>
            <person name="Currie J."/>
            <person name="Angelova A."/>
            <person name="Collura K."/>
            <person name="Wissotski M."/>
            <person name="Ashley E."/>
            <person name="Morrow D."/>
            <person name="Fernandes J."/>
            <person name="Walbot V."/>
            <person name="Yu Y."/>
        </authorList>
    </citation>
    <scope>NUCLEOTIDE SEQUENCE</scope>
    <source>
        <strain evidence="2">B73</strain>
    </source>
</reference>
<evidence type="ECO:0000313" key="4">
    <source>
        <dbReference type="Proteomes" id="UP000007305"/>
    </source>
</evidence>
<reference evidence="3" key="5">
    <citation type="submission" date="2021-05" db="UniProtKB">
        <authorList>
            <consortium name="EnsemblPlants"/>
        </authorList>
    </citation>
    <scope>IDENTIFICATION</scope>
    <source>
        <strain evidence="3">cv. B73</strain>
    </source>
</reference>
<reference evidence="3" key="4">
    <citation type="submission" date="2019-07" db="EMBL/GenBank/DDBJ databases">
        <authorList>
            <person name="Seetharam A."/>
            <person name="Woodhouse M."/>
            <person name="Cannon E."/>
        </authorList>
    </citation>
    <scope>NUCLEOTIDE SEQUENCE [LARGE SCALE GENOMIC DNA]</scope>
    <source>
        <strain evidence="3">cv. B73</strain>
    </source>
</reference>
<feature type="compositionally biased region" description="Gly residues" evidence="1">
    <location>
        <begin position="77"/>
        <end position="87"/>
    </location>
</feature>
<organism evidence="2">
    <name type="scientific">Zea mays</name>
    <name type="common">Maize</name>
    <dbReference type="NCBI Taxonomy" id="4577"/>
    <lineage>
        <taxon>Eukaryota</taxon>
        <taxon>Viridiplantae</taxon>
        <taxon>Streptophyta</taxon>
        <taxon>Embryophyta</taxon>
        <taxon>Tracheophyta</taxon>
        <taxon>Spermatophyta</taxon>
        <taxon>Magnoliopsida</taxon>
        <taxon>Liliopsida</taxon>
        <taxon>Poales</taxon>
        <taxon>Poaceae</taxon>
        <taxon>PACMAD clade</taxon>
        <taxon>Panicoideae</taxon>
        <taxon>Andropogonodae</taxon>
        <taxon>Andropogoneae</taxon>
        <taxon>Tripsacinae</taxon>
        <taxon>Zea</taxon>
    </lineage>
</organism>
<name>C4J320_MAIZE</name>
<evidence type="ECO:0000313" key="2">
    <source>
        <dbReference type="EMBL" id="ACR35570.1"/>
    </source>
</evidence>
<feature type="region of interest" description="Disordered" evidence="1">
    <location>
        <begin position="77"/>
        <end position="175"/>
    </location>
</feature>
<feature type="compositionally biased region" description="Basic and acidic residues" evidence="1">
    <location>
        <begin position="116"/>
        <end position="128"/>
    </location>
</feature>
<reference evidence="4" key="2">
    <citation type="journal article" date="2009" name="Science">
        <title>The B73 maize genome: complexity, diversity, and dynamics.</title>
        <authorList>
            <person name="Schnable P.S."/>
            <person name="Ware D."/>
            <person name="Fulton R.S."/>
            <person name="Stein J.C."/>
            <person name="Wei F."/>
            <person name="Pasternak S."/>
            <person name="Liang C."/>
            <person name="Zhang J."/>
            <person name="Fulton L."/>
            <person name="Graves T.A."/>
            <person name="Minx P."/>
            <person name="Reily A.D."/>
            <person name="Courtney L."/>
            <person name="Kruchowski S.S."/>
            <person name="Tomlinson C."/>
            <person name="Strong C."/>
            <person name="Delehaunty K."/>
            <person name="Fronick C."/>
            <person name="Courtney B."/>
            <person name="Rock S.M."/>
            <person name="Belter E."/>
            <person name="Du F."/>
            <person name="Kim K."/>
            <person name="Abbott R.M."/>
            <person name="Cotton M."/>
            <person name="Levy A."/>
            <person name="Marchetto P."/>
            <person name="Ochoa K."/>
            <person name="Jackson S.M."/>
            <person name="Gillam B."/>
            <person name="Chen W."/>
            <person name="Yan L."/>
            <person name="Higginbotham J."/>
            <person name="Cardenas M."/>
            <person name="Waligorski J."/>
            <person name="Applebaum E."/>
            <person name="Phelps L."/>
            <person name="Falcone J."/>
            <person name="Kanchi K."/>
            <person name="Thane T."/>
            <person name="Scimone A."/>
            <person name="Thane N."/>
            <person name="Henke J."/>
            <person name="Wang T."/>
            <person name="Ruppert J."/>
            <person name="Shah N."/>
            <person name="Rotter K."/>
            <person name="Hodges J."/>
            <person name="Ingenthron E."/>
            <person name="Cordes M."/>
            <person name="Kohlberg S."/>
            <person name="Sgro J."/>
            <person name="Delgado B."/>
            <person name="Mead K."/>
            <person name="Chinwalla A."/>
            <person name="Leonard S."/>
            <person name="Crouse K."/>
            <person name="Collura K."/>
            <person name="Kudrna D."/>
            <person name="Currie J."/>
            <person name="He R."/>
            <person name="Angelova A."/>
            <person name="Rajasekar S."/>
            <person name="Mueller T."/>
            <person name="Lomeli R."/>
            <person name="Scara G."/>
            <person name="Ko A."/>
            <person name="Delaney K."/>
            <person name="Wissotski M."/>
            <person name="Lopez G."/>
            <person name="Campos D."/>
            <person name="Braidotti M."/>
            <person name="Ashley E."/>
            <person name="Golser W."/>
            <person name="Kim H."/>
            <person name="Lee S."/>
            <person name="Lin J."/>
            <person name="Dujmic Z."/>
            <person name="Kim W."/>
            <person name="Talag J."/>
            <person name="Zuccolo A."/>
            <person name="Fan C."/>
            <person name="Sebastian A."/>
            <person name="Kramer M."/>
            <person name="Spiegel L."/>
            <person name="Nascimento L."/>
            <person name="Zutavern T."/>
            <person name="Miller B."/>
            <person name="Ambroise C."/>
            <person name="Muller S."/>
            <person name="Spooner W."/>
            <person name="Narechania A."/>
            <person name="Ren L."/>
            <person name="Wei S."/>
            <person name="Kumari S."/>
            <person name="Faga B."/>
            <person name="Levy M.J."/>
            <person name="McMahan L."/>
            <person name="Van Buren P."/>
            <person name="Vaughn M.W."/>
            <person name="Ying K."/>
            <person name="Yeh C.-T."/>
            <person name="Emrich S.J."/>
            <person name="Jia Y."/>
            <person name="Kalyanaraman A."/>
            <person name="Hsia A.-P."/>
            <person name="Barbazuk W.B."/>
            <person name="Baucom R.S."/>
            <person name="Brutnell T.P."/>
            <person name="Carpita N.C."/>
            <person name="Chaparro C."/>
            <person name="Chia J.-M."/>
            <person name="Deragon J.-M."/>
            <person name="Estill J.C."/>
            <person name="Fu Y."/>
            <person name="Jeddeloh J.A."/>
            <person name="Han Y."/>
            <person name="Lee H."/>
            <person name="Li P."/>
            <person name="Lisch D.R."/>
            <person name="Liu S."/>
            <person name="Liu Z."/>
            <person name="Nagel D.H."/>
            <person name="McCann M.C."/>
            <person name="SanMiguel P."/>
            <person name="Myers A.M."/>
            <person name="Nettleton D."/>
            <person name="Nguyen J."/>
            <person name="Penning B.W."/>
            <person name="Ponnala L."/>
            <person name="Schneider K.L."/>
            <person name="Schwartz D.C."/>
            <person name="Sharma A."/>
            <person name="Soderlund C."/>
            <person name="Springer N.M."/>
            <person name="Sun Q."/>
            <person name="Wang H."/>
            <person name="Waterman M."/>
            <person name="Westerman R."/>
            <person name="Wolfgruber T.K."/>
            <person name="Yang L."/>
            <person name="Yu Y."/>
            <person name="Zhang L."/>
            <person name="Zhou S."/>
            <person name="Zhu Q."/>
            <person name="Bennetzen J.L."/>
            <person name="Dawe R.K."/>
            <person name="Jiang J."/>
            <person name="Jiang N."/>
            <person name="Presting G.G."/>
            <person name="Wessler S.R."/>
            <person name="Aluru S."/>
            <person name="Martienssen R.A."/>
            <person name="Clifton S.W."/>
            <person name="McCombie W.R."/>
            <person name="Wing R.A."/>
            <person name="Wilson R.K."/>
        </authorList>
    </citation>
    <scope>NUCLEOTIDE SEQUENCE [LARGE SCALE GENOMIC DNA]</scope>
    <source>
        <strain evidence="4">cv. B73</strain>
    </source>
</reference>
<dbReference type="EnsemblPlants" id="Zm00001eb337460_T001">
    <property type="protein sequence ID" value="Zm00001eb337460_P001"/>
    <property type="gene ID" value="Zm00001eb337460"/>
</dbReference>
<keyword evidence="4" id="KW-1185">Reference proteome</keyword>
<feature type="compositionally biased region" description="Gly residues" evidence="1">
    <location>
        <begin position="132"/>
        <end position="148"/>
    </location>
</feature>
<dbReference type="AlphaFoldDB" id="C4J320"/>
<evidence type="ECO:0000313" key="3">
    <source>
        <dbReference type="EnsemblPlants" id="Zm00001eb337460_P001"/>
    </source>
</evidence>